<dbReference type="EMBL" id="JARKIE010000281">
    <property type="protein sequence ID" value="KAJ7658441.1"/>
    <property type="molecule type" value="Genomic_DNA"/>
</dbReference>
<feature type="region of interest" description="Disordered" evidence="1">
    <location>
        <begin position="283"/>
        <end position="304"/>
    </location>
</feature>
<protein>
    <submittedName>
        <fullName evidence="2">Uncharacterized protein</fullName>
    </submittedName>
</protein>
<keyword evidence="3" id="KW-1185">Reference proteome</keyword>
<evidence type="ECO:0000313" key="2">
    <source>
        <dbReference type="EMBL" id="KAJ7658441.1"/>
    </source>
</evidence>
<sequence length="304" mass="34097">MMVVNTRCDIVTAFGFSNAPSLLALAIHCASPEIPIYLVLRKRMSSLWTMDYHSSITPSQSGAPMLHHSLGAIGRLSHIYRWNYIVRDTAGSIYPLPPICPQFVPPYGVADDMDVTALLAACISVENLWIAEIDDEMLSFASLSPKQLYTNGLPALAPANPFFSQITHLELFAIQEEDTNKFSRLSLIPQLTHLSFNGGIRIPGDWARHSEDIQTQNLLKDIRWASMRGGLLEPRRNFNRKTSLWGVPVLQFEILEDESQPGPRQYTSPKISLRVPETQILGVPDPDRQQTRRSSQPYAITTKV</sequence>
<evidence type="ECO:0000256" key="1">
    <source>
        <dbReference type="SAM" id="MobiDB-lite"/>
    </source>
</evidence>
<evidence type="ECO:0000313" key="3">
    <source>
        <dbReference type="Proteomes" id="UP001221757"/>
    </source>
</evidence>
<accession>A0AAD7CT26</accession>
<dbReference type="AlphaFoldDB" id="A0AAD7CT26"/>
<comment type="caution">
    <text evidence="2">The sequence shown here is derived from an EMBL/GenBank/DDBJ whole genome shotgun (WGS) entry which is preliminary data.</text>
</comment>
<gene>
    <name evidence="2" type="ORF">B0H17DRAFT_1185678</name>
</gene>
<organism evidence="2 3">
    <name type="scientific">Mycena rosella</name>
    <name type="common">Pink bonnet</name>
    <name type="synonym">Agaricus rosellus</name>
    <dbReference type="NCBI Taxonomy" id="1033263"/>
    <lineage>
        <taxon>Eukaryota</taxon>
        <taxon>Fungi</taxon>
        <taxon>Dikarya</taxon>
        <taxon>Basidiomycota</taxon>
        <taxon>Agaricomycotina</taxon>
        <taxon>Agaricomycetes</taxon>
        <taxon>Agaricomycetidae</taxon>
        <taxon>Agaricales</taxon>
        <taxon>Marasmiineae</taxon>
        <taxon>Mycenaceae</taxon>
        <taxon>Mycena</taxon>
    </lineage>
</organism>
<reference evidence="2" key="1">
    <citation type="submission" date="2023-03" db="EMBL/GenBank/DDBJ databases">
        <title>Massive genome expansion in bonnet fungi (Mycena s.s.) driven by repeated elements and novel gene families across ecological guilds.</title>
        <authorList>
            <consortium name="Lawrence Berkeley National Laboratory"/>
            <person name="Harder C.B."/>
            <person name="Miyauchi S."/>
            <person name="Viragh M."/>
            <person name="Kuo A."/>
            <person name="Thoen E."/>
            <person name="Andreopoulos B."/>
            <person name="Lu D."/>
            <person name="Skrede I."/>
            <person name="Drula E."/>
            <person name="Henrissat B."/>
            <person name="Morin E."/>
            <person name="Kohler A."/>
            <person name="Barry K."/>
            <person name="LaButti K."/>
            <person name="Morin E."/>
            <person name="Salamov A."/>
            <person name="Lipzen A."/>
            <person name="Mereny Z."/>
            <person name="Hegedus B."/>
            <person name="Baldrian P."/>
            <person name="Stursova M."/>
            <person name="Weitz H."/>
            <person name="Taylor A."/>
            <person name="Grigoriev I.V."/>
            <person name="Nagy L.G."/>
            <person name="Martin F."/>
            <person name="Kauserud H."/>
        </authorList>
    </citation>
    <scope>NUCLEOTIDE SEQUENCE</scope>
    <source>
        <strain evidence="2">CBHHK067</strain>
    </source>
</reference>
<feature type="compositionally biased region" description="Polar residues" evidence="1">
    <location>
        <begin position="292"/>
        <end position="304"/>
    </location>
</feature>
<proteinExistence type="predicted"/>
<name>A0AAD7CT26_MYCRO</name>
<dbReference type="Proteomes" id="UP001221757">
    <property type="component" value="Unassembled WGS sequence"/>
</dbReference>